<dbReference type="InterPro" id="IPR010982">
    <property type="entry name" value="Lambda_DNA-bd_dom_sf"/>
</dbReference>
<evidence type="ECO:0000256" key="5">
    <source>
        <dbReference type="ARBA" id="ARBA00023163"/>
    </source>
</evidence>
<dbReference type="InterPro" id="IPR036286">
    <property type="entry name" value="LexA/Signal_pep-like_sf"/>
</dbReference>
<dbReference type="KEGG" id="rru:Rru_A1024"/>
<accession>Q2RVM0</accession>
<dbReference type="GO" id="GO:0004252">
    <property type="term" value="F:serine-type endopeptidase activity"/>
    <property type="evidence" value="ECO:0007669"/>
    <property type="project" value="InterPro"/>
</dbReference>
<dbReference type="SUPFAM" id="SSF51306">
    <property type="entry name" value="LexA/Signal peptidase"/>
    <property type="match status" value="1"/>
</dbReference>
<dbReference type="InterPro" id="IPR019756">
    <property type="entry name" value="Pept_S26A_signal_pept_1_Ser-AS"/>
</dbReference>
<evidence type="ECO:0000256" key="6">
    <source>
        <dbReference type="SAM" id="MobiDB-lite"/>
    </source>
</evidence>
<dbReference type="PROSITE" id="PS50943">
    <property type="entry name" value="HTH_CROC1"/>
    <property type="match status" value="1"/>
</dbReference>
<dbReference type="PROSITE" id="PS00501">
    <property type="entry name" value="SPASE_I_1"/>
    <property type="match status" value="1"/>
</dbReference>
<protein>
    <submittedName>
        <fullName evidence="8">Phage repressor</fullName>
    </submittedName>
</protein>
<gene>
    <name evidence="8" type="ordered locus">Rru_A1024</name>
</gene>
<dbReference type="EnsemblBacteria" id="ABC21825">
    <property type="protein sequence ID" value="ABC21825"/>
    <property type="gene ID" value="Rru_A1024"/>
</dbReference>
<keyword evidence="1" id="KW-0645">Protease</keyword>
<dbReference type="eggNOG" id="COG2932">
    <property type="taxonomic scope" value="Bacteria"/>
</dbReference>
<dbReference type="EMBL" id="CP000230">
    <property type="protein sequence ID" value="ABC21825.1"/>
    <property type="molecule type" value="Genomic_DNA"/>
</dbReference>
<feature type="region of interest" description="Disordered" evidence="6">
    <location>
        <begin position="1"/>
        <end position="29"/>
    </location>
</feature>
<dbReference type="CDD" id="cd00093">
    <property type="entry name" value="HTH_XRE"/>
    <property type="match status" value="1"/>
</dbReference>
<sequence>MTEKLTGKTPTGAPAMAGQAVGDQRGADDRAGRFSERLATALQGRSANWLAGRIGGSASTVRDWLSATSEPGLGKLVATAACLGVPLDWLATGRVAEGATAPPSDLFGERGGGAVTRAPLSVRPAEDETAPHRGLALYDTVAAAARMGGGHPGAAGLDLPESYLRDHLRLDPQRAIAVAVHGDSMEPALSDGDLALIDTATRALERDDLYAFLLEGEGYIKRLQKAGAAVIVHSDNPAYSDWTIPREIMASMHLLGRVAGVLHRL</sequence>
<dbReference type="SMART" id="SM00530">
    <property type="entry name" value="HTH_XRE"/>
    <property type="match status" value="1"/>
</dbReference>
<dbReference type="HOGENOM" id="CLU_066192_1_2_5"/>
<dbReference type="PhylomeDB" id="Q2RVM0"/>
<dbReference type="InterPro" id="IPR039418">
    <property type="entry name" value="LexA-like"/>
</dbReference>
<proteinExistence type="predicted"/>
<evidence type="ECO:0000256" key="2">
    <source>
        <dbReference type="ARBA" id="ARBA00022801"/>
    </source>
</evidence>
<dbReference type="STRING" id="269796.Rru_A1024"/>
<dbReference type="AlphaFoldDB" id="Q2RVM0"/>
<keyword evidence="4" id="KW-0238">DNA-binding</keyword>
<dbReference type="GO" id="GO:0006508">
    <property type="term" value="P:proteolysis"/>
    <property type="evidence" value="ECO:0007669"/>
    <property type="project" value="UniProtKB-KW"/>
</dbReference>
<dbReference type="PATRIC" id="fig|269796.9.peg.1079"/>
<dbReference type="GO" id="GO:0003677">
    <property type="term" value="F:DNA binding"/>
    <property type="evidence" value="ECO:0007669"/>
    <property type="project" value="UniProtKB-KW"/>
</dbReference>
<reference evidence="8 9" key="1">
    <citation type="journal article" date="2011" name="Stand. Genomic Sci.">
        <title>Complete genome sequence of Rhodospirillum rubrum type strain (S1).</title>
        <authorList>
            <person name="Munk A.C."/>
            <person name="Copeland A."/>
            <person name="Lucas S."/>
            <person name="Lapidus A."/>
            <person name="Del Rio T.G."/>
            <person name="Barry K."/>
            <person name="Detter J.C."/>
            <person name="Hammon N."/>
            <person name="Israni S."/>
            <person name="Pitluck S."/>
            <person name="Brettin T."/>
            <person name="Bruce D."/>
            <person name="Han C."/>
            <person name="Tapia R."/>
            <person name="Gilna P."/>
            <person name="Schmutz J."/>
            <person name="Larimer F."/>
            <person name="Land M."/>
            <person name="Kyrpides N.C."/>
            <person name="Mavromatis K."/>
            <person name="Richardson P."/>
            <person name="Rohde M."/>
            <person name="Goker M."/>
            <person name="Klenk H.P."/>
            <person name="Zhang Y."/>
            <person name="Roberts G.P."/>
            <person name="Reslewic S."/>
            <person name="Schwartz D.C."/>
        </authorList>
    </citation>
    <scope>NUCLEOTIDE SEQUENCE [LARGE SCALE GENOMIC DNA]</scope>
    <source>
        <strain evidence="9">ATCC 11170 / ATH 1.1.1 / DSM 467 / LMG 4362 / NCIMB 8255 / S1</strain>
    </source>
</reference>
<dbReference type="Pfam" id="PF00717">
    <property type="entry name" value="Peptidase_S24"/>
    <property type="match status" value="1"/>
</dbReference>
<dbReference type="Proteomes" id="UP000001929">
    <property type="component" value="Chromosome"/>
</dbReference>
<dbReference type="Gene3D" id="2.10.109.10">
    <property type="entry name" value="Umud Fragment, subunit A"/>
    <property type="match status" value="1"/>
</dbReference>
<dbReference type="PANTHER" id="PTHR40661">
    <property type="match status" value="1"/>
</dbReference>
<keyword evidence="2" id="KW-0378">Hydrolase</keyword>
<dbReference type="RefSeq" id="WP_011388779.1">
    <property type="nucleotide sequence ID" value="NC_007643.1"/>
</dbReference>
<dbReference type="PANTHER" id="PTHR40661:SF3">
    <property type="entry name" value="FELS-1 PROPHAGE TRANSCRIPTIONAL REGULATOR"/>
    <property type="match status" value="1"/>
</dbReference>
<organism evidence="8 9">
    <name type="scientific">Rhodospirillum rubrum (strain ATCC 11170 / ATH 1.1.1 / DSM 467 / LMG 4362 / NCIMB 8255 / S1)</name>
    <dbReference type="NCBI Taxonomy" id="269796"/>
    <lineage>
        <taxon>Bacteria</taxon>
        <taxon>Pseudomonadati</taxon>
        <taxon>Pseudomonadota</taxon>
        <taxon>Alphaproteobacteria</taxon>
        <taxon>Rhodospirillales</taxon>
        <taxon>Rhodospirillaceae</taxon>
        <taxon>Rhodospirillum</taxon>
    </lineage>
</organism>
<keyword evidence="5" id="KW-0804">Transcription</keyword>
<keyword evidence="3" id="KW-0805">Transcription regulation</keyword>
<dbReference type="InterPro" id="IPR001387">
    <property type="entry name" value="Cro/C1-type_HTH"/>
</dbReference>
<evidence type="ECO:0000256" key="4">
    <source>
        <dbReference type="ARBA" id="ARBA00023125"/>
    </source>
</evidence>
<evidence type="ECO:0000259" key="7">
    <source>
        <dbReference type="PROSITE" id="PS50943"/>
    </source>
</evidence>
<name>Q2RVM0_RHORT</name>
<evidence type="ECO:0000313" key="9">
    <source>
        <dbReference type="Proteomes" id="UP000001929"/>
    </source>
</evidence>
<dbReference type="GO" id="GO:0016020">
    <property type="term" value="C:membrane"/>
    <property type="evidence" value="ECO:0007669"/>
    <property type="project" value="InterPro"/>
</dbReference>
<dbReference type="SUPFAM" id="SSF47413">
    <property type="entry name" value="lambda repressor-like DNA-binding domains"/>
    <property type="match status" value="1"/>
</dbReference>
<feature type="domain" description="HTH cro/C1-type" evidence="7">
    <location>
        <begin position="50"/>
        <end position="90"/>
    </location>
</feature>
<evidence type="ECO:0000256" key="1">
    <source>
        <dbReference type="ARBA" id="ARBA00022670"/>
    </source>
</evidence>
<evidence type="ECO:0000256" key="3">
    <source>
        <dbReference type="ARBA" id="ARBA00023015"/>
    </source>
</evidence>
<evidence type="ECO:0000313" key="8">
    <source>
        <dbReference type="EMBL" id="ABC21825.1"/>
    </source>
</evidence>
<dbReference type="Gene3D" id="1.10.260.40">
    <property type="entry name" value="lambda repressor-like DNA-binding domains"/>
    <property type="match status" value="1"/>
</dbReference>
<dbReference type="InterPro" id="IPR015927">
    <property type="entry name" value="Peptidase_S24_S26A/B/C"/>
</dbReference>
<dbReference type="CDD" id="cd06529">
    <property type="entry name" value="S24_LexA-like"/>
    <property type="match status" value="1"/>
</dbReference>
<keyword evidence="9" id="KW-1185">Reference proteome</keyword>